<dbReference type="FunFam" id="3.30.530.20:FF:000044">
    <property type="entry name" value="Uncharacterized protein"/>
    <property type="match status" value="1"/>
</dbReference>
<dbReference type="Pfam" id="PF01852">
    <property type="entry name" value="START"/>
    <property type="match status" value="1"/>
</dbReference>
<dbReference type="GeneID" id="5009339"/>
<dbReference type="GO" id="GO:0005737">
    <property type="term" value="C:cytoplasm"/>
    <property type="evidence" value="ECO:0007669"/>
    <property type="project" value="UniProtKB-ARBA"/>
</dbReference>
<dbReference type="OrthoDB" id="10252833at2759"/>
<dbReference type="InterPro" id="IPR023393">
    <property type="entry name" value="START-like_dom_sf"/>
</dbReference>
<dbReference type="KEGG" id="ptm:GSPATT00004251001"/>
<dbReference type="PROSITE" id="PS50848">
    <property type="entry name" value="START"/>
    <property type="match status" value="1"/>
</dbReference>
<dbReference type="Proteomes" id="UP000000600">
    <property type="component" value="Unassembled WGS sequence"/>
</dbReference>
<name>A0BC90_PARTE</name>
<dbReference type="CDD" id="cd00177">
    <property type="entry name" value="START"/>
    <property type="match status" value="1"/>
</dbReference>
<dbReference type="HOGENOM" id="CLU_086530_0_0_1"/>
<dbReference type="SMART" id="SM00234">
    <property type="entry name" value="START"/>
    <property type="match status" value="1"/>
</dbReference>
<dbReference type="EMBL" id="CT867986">
    <property type="protein sequence ID" value="CAK56157.1"/>
    <property type="molecule type" value="Genomic_DNA"/>
</dbReference>
<evidence type="ECO:0000313" key="2">
    <source>
        <dbReference type="EMBL" id="CAK56157.1"/>
    </source>
</evidence>
<reference evidence="2 3" key="1">
    <citation type="journal article" date="2006" name="Nature">
        <title>Global trends of whole-genome duplications revealed by the ciliate Paramecium tetraurelia.</title>
        <authorList>
            <consortium name="Genoscope"/>
            <person name="Aury J.-M."/>
            <person name="Jaillon O."/>
            <person name="Duret L."/>
            <person name="Noel B."/>
            <person name="Jubin C."/>
            <person name="Porcel B.M."/>
            <person name="Segurens B."/>
            <person name="Daubin V."/>
            <person name="Anthouard V."/>
            <person name="Aiach N."/>
            <person name="Arnaiz O."/>
            <person name="Billaut A."/>
            <person name="Beisson J."/>
            <person name="Blanc I."/>
            <person name="Bouhouche K."/>
            <person name="Camara F."/>
            <person name="Duharcourt S."/>
            <person name="Guigo R."/>
            <person name="Gogendeau D."/>
            <person name="Katinka M."/>
            <person name="Keller A.-M."/>
            <person name="Kissmehl R."/>
            <person name="Klotz C."/>
            <person name="Koll F."/>
            <person name="Le Moue A."/>
            <person name="Lepere C."/>
            <person name="Malinsky S."/>
            <person name="Nowacki M."/>
            <person name="Nowak J.K."/>
            <person name="Plattner H."/>
            <person name="Poulain J."/>
            <person name="Ruiz F."/>
            <person name="Serrano V."/>
            <person name="Zagulski M."/>
            <person name="Dessen P."/>
            <person name="Betermier M."/>
            <person name="Weissenbach J."/>
            <person name="Scarpelli C."/>
            <person name="Schachter V."/>
            <person name="Sperling L."/>
            <person name="Meyer E."/>
            <person name="Cohen J."/>
            <person name="Wincker P."/>
        </authorList>
    </citation>
    <scope>NUCLEOTIDE SEQUENCE [LARGE SCALE GENOMIC DNA]</scope>
    <source>
        <strain evidence="2 3">Stock d4-2</strain>
    </source>
</reference>
<dbReference type="PANTHER" id="PTHR19308">
    <property type="entry name" value="PHOSPHATIDYLCHOLINE TRANSFER PROTEIN"/>
    <property type="match status" value="1"/>
</dbReference>
<dbReference type="OMA" id="MIFAGWI"/>
<organism evidence="2 3">
    <name type="scientific">Paramecium tetraurelia</name>
    <dbReference type="NCBI Taxonomy" id="5888"/>
    <lineage>
        <taxon>Eukaryota</taxon>
        <taxon>Sar</taxon>
        <taxon>Alveolata</taxon>
        <taxon>Ciliophora</taxon>
        <taxon>Intramacronucleata</taxon>
        <taxon>Oligohymenophorea</taxon>
        <taxon>Peniculida</taxon>
        <taxon>Parameciidae</taxon>
        <taxon>Paramecium</taxon>
    </lineage>
</organism>
<evidence type="ECO:0000313" key="3">
    <source>
        <dbReference type="Proteomes" id="UP000000600"/>
    </source>
</evidence>
<dbReference type="STRING" id="5888.A0BC90"/>
<dbReference type="AlphaFoldDB" id="A0BC90"/>
<evidence type="ECO:0000259" key="1">
    <source>
        <dbReference type="PROSITE" id="PS50848"/>
    </source>
</evidence>
<dbReference type="InParanoid" id="A0BC90"/>
<dbReference type="SUPFAM" id="SSF55961">
    <property type="entry name" value="Bet v1-like"/>
    <property type="match status" value="1"/>
</dbReference>
<dbReference type="Gene3D" id="3.30.530.20">
    <property type="match status" value="1"/>
</dbReference>
<feature type="domain" description="START" evidence="1">
    <location>
        <begin position="25"/>
        <end position="196"/>
    </location>
</feature>
<protein>
    <recommendedName>
        <fullName evidence="1">START domain-containing protein</fullName>
    </recommendedName>
</protein>
<gene>
    <name evidence="2" type="ORF">GSPATT00004251001</name>
</gene>
<dbReference type="PANTHER" id="PTHR19308:SF56">
    <property type="entry name" value="START DOMAIN-CONTAINING PROTEIN"/>
    <property type="match status" value="1"/>
</dbReference>
<accession>A0BC90</accession>
<dbReference type="InterPro" id="IPR002913">
    <property type="entry name" value="START_lipid-bd_dom"/>
</dbReference>
<proteinExistence type="predicted"/>
<dbReference type="RefSeq" id="XP_001423555.1">
    <property type="nucleotide sequence ID" value="XM_001423518.1"/>
</dbReference>
<keyword evidence="3" id="KW-1185">Reference proteome</keyword>
<sequence>MNTNYEQLLEETKSKVLGLSELTPENQWVQDSVKDGCTIHTKMNPLNELKINRIEAQVDVDPEAFINLVTNMTKKKEYDSNFEEVLYWNILKGRVLEKLDQNTTIYYARGKPPVFIVDPRDFCIITRNYKLGDGHYLAISKSIEHPQAPLVKGIQRAEMIFAGWIVKKLPNGKTNIIMIGHMNPKGDIPKAIVNQGAKFQVEGLNKALNYLNKNKQ</sequence>
<dbReference type="GO" id="GO:0008289">
    <property type="term" value="F:lipid binding"/>
    <property type="evidence" value="ECO:0007669"/>
    <property type="project" value="InterPro"/>
</dbReference>
<dbReference type="InterPro" id="IPR051213">
    <property type="entry name" value="START_lipid_transfer"/>
</dbReference>